<dbReference type="EMBL" id="RCMK01000676">
    <property type="protein sequence ID" value="KAG2916703.1"/>
    <property type="molecule type" value="Genomic_DNA"/>
</dbReference>
<evidence type="ECO:0000313" key="3">
    <source>
        <dbReference type="EMBL" id="KAG2898065.1"/>
    </source>
</evidence>
<evidence type="ECO:0000313" key="7">
    <source>
        <dbReference type="EMBL" id="RAW25138.1"/>
    </source>
</evidence>
<dbReference type="Proteomes" id="UP000760860">
    <property type="component" value="Unassembled WGS sequence"/>
</dbReference>
<accession>A0A329RPR8</accession>
<dbReference type="Proteomes" id="UP000251314">
    <property type="component" value="Unassembled WGS sequence"/>
</dbReference>
<dbReference type="EMBL" id="RCMG01000768">
    <property type="protein sequence ID" value="KAG2848411.1"/>
    <property type="molecule type" value="Genomic_DNA"/>
</dbReference>
<evidence type="ECO:0000313" key="6">
    <source>
        <dbReference type="EMBL" id="KAG3218435.1"/>
    </source>
</evidence>
<feature type="region of interest" description="Disordered" evidence="1">
    <location>
        <begin position="1"/>
        <end position="25"/>
    </location>
</feature>
<evidence type="ECO:0000313" key="8">
    <source>
        <dbReference type="Proteomes" id="UP000251314"/>
    </source>
</evidence>
<reference evidence="7 8" key="1">
    <citation type="submission" date="2018-01" db="EMBL/GenBank/DDBJ databases">
        <title>Draft genome of the strawberry crown rot pathogen Phytophthora cactorum.</title>
        <authorList>
            <person name="Armitage A.D."/>
            <person name="Lysoe E."/>
            <person name="Nellist C.F."/>
            <person name="Harrison R.J."/>
            <person name="Brurberg M.B."/>
        </authorList>
    </citation>
    <scope>NUCLEOTIDE SEQUENCE [LARGE SCALE GENOMIC DNA]</scope>
    <source>
        <strain evidence="7 8">10300</strain>
    </source>
</reference>
<comment type="caution">
    <text evidence="7">The sequence shown here is derived from an EMBL/GenBank/DDBJ whole genome shotgun (WGS) entry which is preliminary data.</text>
</comment>
<sequence>MVECSPGPQGGVASPGIDSTDNSVGNERAFLGSQAFEAASSPPAQSVAHHSELFKGARLSRGSYPKRFMRSSSDSNIRGAVSPLPSTFEPHQGIENKLTKPCQKREVVLNMQKPTEESIVFLNASMQLMHLNGEARQRVRQLWTSVQRLGRENQISEAGTDLLYAELGNILKTMSAEKLEATKHLKSGRLVLLASSPASDPGVVGGSTAVKALFGARPTAQLMQCSLSEDQSKFEMTPVRQAPASSNSVPNPPASTLSRFAIPSTASLMGMISDAFQVEPTTRVIRLQGCQVRRLVPKSPSSEATSGDVAHDVEVSRAKIYHRFQLLVPYKTQMSSPMDGGELLPTRAPVPYESFIFEVLTATSGALKVEADLDAETQVDEWVWALDGVCRFHLHRLERALREAPTIDQYRDTLQRHFPVCVSLSWLRNRLDQPTLQRRASANLSMIQIVKDLDRDKVLLDGQLFSAANPFEEYTMESDSVSEVVKYMVKKVLTFEQETTSQYRVPGATHQPSSPAHRFANNCEARALAFVERVLQGSSRTQSGGDIYDAISFFCQQEHVSICPVSQDARPVQMRITSDIPKGNFQVEVQVCMQFKVIELTPRSPTPASPSEAEDTSVLDSTAMDSPRDSLREWAVLEGTLSRQFTLGQLSAPGTVTITCI</sequence>
<dbReference type="EMBL" id="RCMI01000775">
    <property type="protein sequence ID" value="KAG2898065.1"/>
    <property type="molecule type" value="Genomic_DNA"/>
</dbReference>
<dbReference type="EMBL" id="RCML01000653">
    <property type="protein sequence ID" value="KAG2971754.1"/>
    <property type="molecule type" value="Genomic_DNA"/>
</dbReference>
<feature type="region of interest" description="Disordered" evidence="1">
    <location>
        <begin position="65"/>
        <end position="95"/>
    </location>
</feature>
<evidence type="ECO:0000313" key="4">
    <source>
        <dbReference type="EMBL" id="KAG2916703.1"/>
    </source>
</evidence>
<dbReference type="Proteomes" id="UP000735874">
    <property type="component" value="Unassembled WGS sequence"/>
</dbReference>
<dbReference type="OrthoDB" id="72766at2759"/>
<evidence type="ECO:0000313" key="2">
    <source>
        <dbReference type="EMBL" id="KAG2848411.1"/>
    </source>
</evidence>
<organism evidence="7 8">
    <name type="scientific">Phytophthora cactorum</name>
    <dbReference type="NCBI Taxonomy" id="29920"/>
    <lineage>
        <taxon>Eukaryota</taxon>
        <taxon>Sar</taxon>
        <taxon>Stramenopiles</taxon>
        <taxon>Oomycota</taxon>
        <taxon>Peronosporomycetes</taxon>
        <taxon>Peronosporales</taxon>
        <taxon>Peronosporaceae</taxon>
        <taxon>Phytophthora</taxon>
    </lineage>
</organism>
<evidence type="ECO:0000313" key="5">
    <source>
        <dbReference type="EMBL" id="KAG2971754.1"/>
    </source>
</evidence>
<dbReference type="Proteomes" id="UP000774804">
    <property type="component" value="Unassembled WGS sequence"/>
</dbReference>
<dbReference type="Proteomes" id="UP000697107">
    <property type="component" value="Unassembled WGS sequence"/>
</dbReference>
<dbReference type="Proteomes" id="UP000736787">
    <property type="component" value="Unassembled WGS sequence"/>
</dbReference>
<dbReference type="VEuPathDB" id="FungiDB:PC110_g18443"/>
<protein>
    <submittedName>
        <fullName evidence="7">Uncharacterized protein</fullName>
    </submittedName>
</protein>
<reference evidence="2" key="2">
    <citation type="submission" date="2018-10" db="EMBL/GenBank/DDBJ databases">
        <title>Effector identification in a new, highly contiguous assembly of the strawberry crown rot pathogen Phytophthora cactorum.</title>
        <authorList>
            <person name="Armitage A.D."/>
            <person name="Nellist C.F."/>
            <person name="Bates H."/>
            <person name="Vickerstaff R.J."/>
            <person name="Harrison R.J."/>
        </authorList>
    </citation>
    <scope>NUCLEOTIDE SEQUENCE</scope>
    <source>
        <strain evidence="2">15-7</strain>
        <strain evidence="3">4032</strain>
        <strain evidence="4">4040</strain>
        <strain evidence="5">P415</strain>
        <strain evidence="6">P421</strain>
    </source>
</reference>
<name>A0A329RPR8_9STRA</name>
<evidence type="ECO:0000256" key="1">
    <source>
        <dbReference type="SAM" id="MobiDB-lite"/>
    </source>
</evidence>
<feature type="region of interest" description="Disordered" evidence="1">
    <location>
        <begin position="602"/>
        <end position="626"/>
    </location>
</feature>
<keyword evidence="8" id="KW-1185">Reference proteome</keyword>
<dbReference type="EMBL" id="MJFZ01000788">
    <property type="protein sequence ID" value="RAW25138.1"/>
    <property type="molecule type" value="Genomic_DNA"/>
</dbReference>
<proteinExistence type="predicted"/>
<dbReference type="EMBL" id="RCMV01000363">
    <property type="protein sequence ID" value="KAG3218435.1"/>
    <property type="molecule type" value="Genomic_DNA"/>
</dbReference>
<dbReference type="AlphaFoldDB" id="A0A329RPR8"/>
<gene>
    <name evidence="7" type="ORF">PC110_g18443</name>
    <name evidence="2" type="ORF">PC113_g17592</name>
    <name evidence="3" type="ORF">PC115_g16955</name>
    <name evidence="4" type="ORF">PC117_g17667</name>
    <name evidence="5" type="ORF">PC118_g16112</name>
    <name evidence="6" type="ORF">PC129_g10757</name>
</gene>